<reference evidence="1 2" key="1">
    <citation type="journal article" date="2019" name="Commun. Biol.">
        <title>The bagworm genome reveals a unique fibroin gene that provides high tensile strength.</title>
        <authorList>
            <person name="Kono N."/>
            <person name="Nakamura H."/>
            <person name="Ohtoshi R."/>
            <person name="Tomita M."/>
            <person name="Numata K."/>
            <person name="Arakawa K."/>
        </authorList>
    </citation>
    <scope>NUCLEOTIDE SEQUENCE [LARGE SCALE GENOMIC DNA]</scope>
</reference>
<name>A0A4C1YPT6_EUMVA</name>
<protein>
    <submittedName>
        <fullName evidence="1">Uncharacterized protein</fullName>
    </submittedName>
</protein>
<sequence length="123" mass="14164">MPSGRWNYVRARSSAAARPRLTWFWRYHNTAFIVLTQSAAAQSHYNNTSESNVLNYWRENLKAALSSAAGRFSFRLHVSAIAHFLFDEIKKKAAKRESDSQTKRSVPSYNVQNYTLSKIVYIS</sequence>
<proteinExistence type="predicted"/>
<dbReference type="AlphaFoldDB" id="A0A4C1YPT6"/>
<accession>A0A4C1YPT6</accession>
<keyword evidence="2" id="KW-1185">Reference proteome</keyword>
<organism evidence="1 2">
    <name type="scientific">Eumeta variegata</name>
    <name type="common">Bagworm moth</name>
    <name type="synonym">Eumeta japonica</name>
    <dbReference type="NCBI Taxonomy" id="151549"/>
    <lineage>
        <taxon>Eukaryota</taxon>
        <taxon>Metazoa</taxon>
        <taxon>Ecdysozoa</taxon>
        <taxon>Arthropoda</taxon>
        <taxon>Hexapoda</taxon>
        <taxon>Insecta</taxon>
        <taxon>Pterygota</taxon>
        <taxon>Neoptera</taxon>
        <taxon>Endopterygota</taxon>
        <taxon>Lepidoptera</taxon>
        <taxon>Glossata</taxon>
        <taxon>Ditrysia</taxon>
        <taxon>Tineoidea</taxon>
        <taxon>Psychidae</taxon>
        <taxon>Oiketicinae</taxon>
        <taxon>Eumeta</taxon>
    </lineage>
</organism>
<dbReference type="EMBL" id="BGZK01001359">
    <property type="protein sequence ID" value="GBP78168.1"/>
    <property type="molecule type" value="Genomic_DNA"/>
</dbReference>
<evidence type="ECO:0000313" key="2">
    <source>
        <dbReference type="Proteomes" id="UP000299102"/>
    </source>
</evidence>
<comment type="caution">
    <text evidence="1">The sequence shown here is derived from an EMBL/GenBank/DDBJ whole genome shotgun (WGS) entry which is preliminary data.</text>
</comment>
<gene>
    <name evidence="1" type="ORF">EVAR_99203_1</name>
</gene>
<evidence type="ECO:0000313" key="1">
    <source>
        <dbReference type="EMBL" id="GBP78168.1"/>
    </source>
</evidence>
<dbReference type="Proteomes" id="UP000299102">
    <property type="component" value="Unassembled WGS sequence"/>
</dbReference>